<comment type="similarity">
    <text evidence="1">Belongs to the protein kinase superfamily. AGC Ser/Thr protein kinase family.</text>
</comment>
<dbReference type="SMART" id="SM00220">
    <property type="entry name" value="S_TKc"/>
    <property type="match status" value="1"/>
</dbReference>
<dbReference type="InterPro" id="IPR011009">
    <property type="entry name" value="Kinase-like_dom_sf"/>
</dbReference>
<dbReference type="SUPFAM" id="SSF56112">
    <property type="entry name" value="Protein kinase-like (PK-like)"/>
    <property type="match status" value="1"/>
</dbReference>
<dbReference type="GO" id="GO:0005524">
    <property type="term" value="F:ATP binding"/>
    <property type="evidence" value="ECO:0007669"/>
    <property type="project" value="UniProtKB-UniRule"/>
</dbReference>
<comment type="catalytic activity">
    <reaction evidence="10">
        <text>L-seryl-[protein] + ATP = O-phospho-L-seryl-[protein] + ADP + H(+)</text>
        <dbReference type="Rhea" id="RHEA:17989"/>
        <dbReference type="Rhea" id="RHEA-COMP:9863"/>
        <dbReference type="Rhea" id="RHEA-COMP:11604"/>
        <dbReference type="ChEBI" id="CHEBI:15378"/>
        <dbReference type="ChEBI" id="CHEBI:29999"/>
        <dbReference type="ChEBI" id="CHEBI:30616"/>
        <dbReference type="ChEBI" id="CHEBI:83421"/>
        <dbReference type="ChEBI" id="CHEBI:456216"/>
        <dbReference type="EC" id="2.7.11.1"/>
    </reaction>
</comment>
<feature type="domain" description="PX" evidence="14">
    <location>
        <begin position="1"/>
        <end position="130"/>
    </location>
</feature>
<evidence type="ECO:0000256" key="8">
    <source>
        <dbReference type="ARBA" id="ARBA00022840"/>
    </source>
</evidence>
<evidence type="ECO:0000313" key="16">
    <source>
        <dbReference type="Proteomes" id="UP000046392"/>
    </source>
</evidence>
<proteinExistence type="inferred from homology"/>
<evidence type="ECO:0000256" key="3">
    <source>
        <dbReference type="ARBA" id="ARBA00022527"/>
    </source>
</evidence>
<keyword evidence="7" id="KW-0418">Kinase</keyword>
<comment type="catalytic activity">
    <reaction evidence="9">
        <text>L-threonyl-[protein] + ATP = O-phospho-L-threonyl-[protein] + ADP + H(+)</text>
        <dbReference type="Rhea" id="RHEA:46608"/>
        <dbReference type="Rhea" id="RHEA-COMP:11060"/>
        <dbReference type="Rhea" id="RHEA-COMP:11605"/>
        <dbReference type="ChEBI" id="CHEBI:15378"/>
        <dbReference type="ChEBI" id="CHEBI:30013"/>
        <dbReference type="ChEBI" id="CHEBI:30616"/>
        <dbReference type="ChEBI" id="CHEBI:61977"/>
        <dbReference type="ChEBI" id="CHEBI:456216"/>
        <dbReference type="EC" id="2.7.11.1"/>
    </reaction>
</comment>
<dbReference type="InterPro" id="IPR001683">
    <property type="entry name" value="PX_dom"/>
</dbReference>
<name>A0A0N5C7F5_STREA</name>
<sequence>MYESSLISVYTFTIMVPSLDNSNTPSNYLIFECSIESMDKNCNCKIKYMGEEIFTKQFSEFQYIYNSLKPGITSIVPTPPKKKFFSNINKVYEKRKFWIENFLTILVNNYASLDSVQAFFDGFLGDESKNHIYLGPSERKTARPDDFDIVKTIGKGSFGMVFLVQHKKNHKIYAMKVLKKEQIKKRNEVRRVMAERNVLKANINHPFLVSLHYSFQTKHKLYFILDYLNGGELFFHLQKERSFSETRSRFYAANIASALGYLHENNIIYRDLKPENLLLDKYGYVVITDFGLCKEGLNKNDRTDTFCGTPEYLAPEVILKQPYNYTVDWWCLGVVLYEMLFTLPPFYSRNVDEMYKNVVNQPLYVPAHGSAVSRNILTYLLQKDPSMRLGAIKDFDEIKNHPFFMPIDWEKLLKREIKAPFIPKLKDDYDFSNIDSEFTSISPNISSLIPQGTLAQSCKDLDFINFTFTEECLNKC</sequence>
<dbReference type="EC" id="2.7.11.1" evidence="2"/>
<evidence type="ECO:0000256" key="6">
    <source>
        <dbReference type="ARBA" id="ARBA00022741"/>
    </source>
</evidence>
<dbReference type="Gene3D" id="3.30.200.20">
    <property type="entry name" value="Phosphorylase Kinase, domain 1"/>
    <property type="match status" value="1"/>
</dbReference>
<dbReference type="CDD" id="cd06093">
    <property type="entry name" value="PX_domain"/>
    <property type="match status" value="1"/>
</dbReference>
<feature type="binding site" evidence="11">
    <location>
        <position position="176"/>
    </location>
    <ligand>
        <name>ATP</name>
        <dbReference type="ChEBI" id="CHEBI:30616"/>
    </ligand>
</feature>
<evidence type="ECO:0000256" key="1">
    <source>
        <dbReference type="ARBA" id="ARBA00009903"/>
    </source>
</evidence>
<dbReference type="PROSITE" id="PS50195">
    <property type="entry name" value="PX"/>
    <property type="match status" value="1"/>
</dbReference>
<dbReference type="Pfam" id="PF00433">
    <property type="entry name" value="Pkinase_C"/>
    <property type="match status" value="1"/>
</dbReference>
<evidence type="ECO:0000256" key="5">
    <source>
        <dbReference type="ARBA" id="ARBA00022679"/>
    </source>
</evidence>
<dbReference type="GO" id="GO:0004674">
    <property type="term" value="F:protein serine/threonine kinase activity"/>
    <property type="evidence" value="ECO:0007669"/>
    <property type="project" value="UniProtKB-KW"/>
</dbReference>
<dbReference type="PANTHER" id="PTHR24351">
    <property type="entry name" value="RIBOSOMAL PROTEIN S6 KINASE"/>
    <property type="match status" value="1"/>
</dbReference>
<keyword evidence="3 12" id="KW-0723">Serine/threonine-protein kinase</keyword>
<dbReference type="InterPro" id="IPR000961">
    <property type="entry name" value="AGC-kinase_C"/>
</dbReference>
<accession>A0A0N5C7F5</accession>
<dbReference type="PROSITE" id="PS51285">
    <property type="entry name" value="AGC_KINASE_CTER"/>
    <property type="match status" value="1"/>
</dbReference>
<dbReference type="PROSITE" id="PS00108">
    <property type="entry name" value="PROTEIN_KINASE_ST"/>
    <property type="match status" value="1"/>
</dbReference>
<dbReference type="PROSITE" id="PS50011">
    <property type="entry name" value="PROTEIN_KINASE_DOM"/>
    <property type="match status" value="1"/>
</dbReference>
<dbReference type="InterPro" id="IPR000719">
    <property type="entry name" value="Prot_kinase_dom"/>
</dbReference>
<keyword evidence="8 11" id="KW-0067">ATP-binding</keyword>
<dbReference type="Gene3D" id="1.10.510.10">
    <property type="entry name" value="Transferase(Phosphotransferase) domain 1"/>
    <property type="match status" value="1"/>
</dbReference>
<evidence type="ECO:0000256" key="11">
    <source>
        <dbReference type="PROSITE-ProRule" id="PRU10141"/>
    </source>
</evidence>
<dbReference type="AlphaFoldDB" id="A0A0N5C7F5"/>
<evidence type="ECO:0000256" key="9">
    <source>
        <dbReference type="ARBA" id="ARBA00047899"/>
    </source>
</evidence>
<keyword evidence="16" id="KW-1185">Reference proteome</keyword>
<dbReference type="InterPro" id="IPR036871">
    <property type="entry name" value="PX_dom_sf"/>
</dbReference>
<dbReference type="SUPFAM" id="SSF64268">
    <property type="entry name" value="PX domain"/>
    <property type="match status" value="1"/>
</dbReference>
<dbReference type="STRING" id="174720.A0A0N5C7F5"/>
<evidence type="ECO:0000259" key="15">
    <source>
        <dbReference type="PROSITE" id="PS51285"/>
    </source>
</evidence>
<protein>
    <recommendedName>
        <fullName evidence="2">non-specific serine/threonine protein kinase</fullName>
        <ecNumber evidence="2">2.7.11.1</ecNumber>
    </recommendedName>
</protein>
<dbReference type="Gene3D" id="3.30.1520.10">
    <property type="entry name" value="Phox-like domain"/>
    <property type="match status" value="1"/>
</dbReference>
<evidence type="ECO:0000313" key="17">
    <source>
        <dbReference type="WBParaSite" id="SPAL_0001386800.1"/>
    </source>
</evidence>
<evidence type="ECO:0000256" key="7">
    <source>
        <dbReference type="ARBA" id="ARBA00022777"/>
    </source>
</evidence>
<dbReference type="Pfam" id="PF00787">
    <property type="entry name" value="PX"/>
    <property type="match status" value="1"/>
</dbReference>
<keyword evidence="5" id="KW-0808">Transferase</keyword>
<evidence type="ECO:0000256" key="12">
    <source>
        <dbReference type="RuleBase" id="RU000304"/>
    </source>
</evidence>
<dbReference type="InterPro" id="IPR017892">
    <property type="entry name" value="Pkinase_C"/>
</dbReference>
<evidence type="ECO:0000256" key="10">
    <source>
        <dbReference type="ARBA" id="ARBA00048679"/>
    </source>
</evidence>
<dbReference type="FunFam" id="3.30.200.20:FF:000524">
    <property type="entry name" value="Non-specific serine/threonine protein kinase"/>
    <property type="match status" value="1"/>
</dbReference>
<dbReference type="Pfam" id="PF00069">
    <property type="entry name" value="Pkinase"/>
    <property type="match status" value="1"/>
</dbReference>
<evidence type="ECO:0000256" key="2">
    <source>
        <dbReference type="ARBA" id="ARBA00012513"/>
    </source>
</evidence>
<organism evidence="16 17">
    <name type="scientific">Strongyloides papillosus</name>
    <name type="common">Intestinal threadworm</name>
    <dbReference type="NCBI Taxonomy" id="174720"/>
    <lineage>
        <taxon>Eukaryota</taxon>
        <taxon>Metazoa</taxon>
        <taxon>Ecdysozoa</taxon>
        <taxon>Nematoda</taxon>
        <taxon>Chromadorea</taxon>
        <taxon>Rhabditida</taxon>
        <taxon>Tylenchina</taxon>
        <taxon>Panagrolaimomorpha</taxon>
        <taxon>Strongyloidoidea</taxon>
        <taxon>Strongyloididae</taxon>
        <taxon>Strongyloides</taxon>
    </lineage>
</organism>
<dbReference type="FunFam" id="1.10.510.10:FF:000008">
    <property type="entry name" value="Non-specific serine/threonine protein kinase"/>
    <property type="match status" value="1"/>
</dbReference>
<feature type="domain" description="Protein kinase" evidence="13">
    <location>
        <begin position="147"/>
        <end position="404"/>
    </location>
</feature>
<dbReference type="Proteomes" id="UP000046392">
    <property type="component" value="Unplaced"/>
</dbReference>
<dbReference type="PROSITE" id="PS00107">
    <property type="entry name" value="PROTEIN_KINASE_ATP"/>
    <property type="match status" value="1"/>
</dbReference>
<evidence type="ECO:0000259" key="14">
    <source>
        <dbReference type="PROSITE" id="PS50195"/>
    </source>
</evidence>
<keyword evidence="6 11" id="KW-0547">Nucleotide-binding</keyword>
<dbReference type="InterPro" id="IPR017441">
    <property type="entry name" value="Protein_kinase_ATP_BS"/>
</dbReference>
<feature type="domain" description="AGC-kinase C-terminal" evidence="15">
    <location>
        <begin position="405"/>
        <end position="476"/>
    </location>
</feature>
<keyword evidence="4" id="KW-0597">Phosphoprotein</keyword>
<dbReference type="GO" id="GO:0035091">
    <property type="term" value="F:phosphatidylinositol binding"/>
    <property type="evidence" value="ECO:0007669"/>
    <property type="project" value="InterPro"/>
</dbReference>
<reference evidence="17" key="1">
    <citation type="submission" date="2017-02" db="UniProtKB">
        <authorList>
            <consortium name="WormBaseParasite"/>
        </authorList>
    </citation>
    <scope>IDENTIFICATION</scope>
</reference>
<dbReference type="InterPro" id="IPR008271">
    <property type="entry name" value="Ser/Thr_kinase_AS"/>
</dbReference>
<evidence type="ECO:0000259" key="13">
    <source>
        <dbReference type="PROSITE" id="PS50011"/>
    </source>
</evidence>
<evidence type="ECO:0000256" key="4">
    <source>
        <dbReference type="ARBA" id="ARBA00022553"/>
    </source>
</evidence>
<dbReference type="WBParaSite" id="SPAL_0001386800.1">
    <property type="protein sequence ID" value="SPAL_0001386800.1"/>
    <property type="gene ID" value="SPAL_0001386800"/>
</dbReference>
<dbReference type="SMART" id="SM00133">
    <property type="entry name" value="S_TK_X"/>
    <property type="match status" value="1"/>
</dbReference>